<proteinExistence type="predicted"/>
<organism evidence="2 3">
    <name type="scientific">Archangium gephyra</name>
    <dbReference type="NCBI Taxonomy" id="48"/>
    <lineage>
        <taxon>Bacteria</taxon>
        <taxon>Pseudomonadati</taxon>
        <taxon>Myxococcota</taxon>
        <taxon>Myxococcia</taxon>
        <taxon>Myxococcales</taxon>
        <taxon>Cystobacterineae</taxon>
        <taxon>Archangiaceae</taxon>
        <taxon>Archangium</taxon>
    </lineage>
</organism>
<keyword evidence="1" id="KW-0620">Polyamine biosynthesis</keyword>
<dbReference type="SUPFAM" id="SSF53335">
    <property type="entry name" value="S-adenosyl-L-methionine-dependent methyltransferases"/>
    <property type="match status" value="1"/>
</dbReference>
<dbReference type="AlphaFoldDB" id="A0A2W5SSY2"/>
<dbReference type="Gene3D" id="3.40.50.150">
    <property type="entry name" value="Vaccinia Virus protein VP39"/>
    <property type="match status" value="1"/>
</dbReference>
<dbReference type="InterPro" id="IPR029063">
    <property type="entry name" value="SAM-dependent_MTases_sf"/>
</dbReference>
<comment type="caution">
    <text evidence="2">The sequence shown here is derived from an EMBL/GenBank/DDBJ whole genome shotgun (WGS) entry which is preliminary data.</text>
</comment>
<dbReference type="PANTHER" id="PTHR43317:SF3">
    <property type="entry name" value="BLR2883 PROTEIN"/>
    <property type="match status" value="1"/>
</dbReference>
<dbReference type="PANTHER" id="PTHR43317">
    <property type="entry name" value="THERMOSPERMINE SYNTHASE ACAULIS5"/>
    <property type="match status" value="1"/>
</dbReference>
<evidence type="ECO:0000313" key="2">
    <source>
        <dbReference type="EMBL" id="PZR05942.1"/>
    </source>
</evidence>
<evidence type="ECO:0000313" key="3">
    <source>
        <dbReference type="Proteomes" id="UP000249061"/>
    </source>
</evidence>
<gene>
    <name evidence="2" type="ORF">DI536_31265</name>
</gene>
<reference evidence="2 3" key="1">
    <citation type="submission" date="2017-08" db="EMBL/GenBank/DDBJ databases">
        <title>Infants hospitalized years apart are colonized by the same room-sourced microbial strains.</title>
        <authorList>
            <person name="Brooks B."/>
            <person name="Olm M.R."/>
            <person name="Firek B.A."/>
            <person name="Baker R."/>
            <person name="Thomas B.C."/>
            <person name="Morowitz M.J."/>
            <person name="Banfield J.F."/>
        </authorList>
    </citation>
    <scope>NUCLEOTIDE SEQUENCE [LARGE SCALE GENOMIC DNA]</scope>
    <source>
        <strain evidence="2">S2_003_000_R2_14</strain>
    </source>
</reference>
<dbReference type="CDD" id="cd02440">
    <property type="entry name" value="AdoMet_MTases"/>
    <property type="match status" value="1"/>
</dbReference>
<dbReference type="GO" id="GO:0006596">
    <property type="term" value="P:polyamine biosynthetic process"/>
    <property type="evidence" value="ECO:0007669"/>
    <property type="project" value="UniProtKB-KW"/>
</dbReference>
<protein>
    <recommendedName>
        <fullName evidence="4">Spermidine synthase</fullName>
    </recommendedName>
</protein>
<dbReference type="Proteomes" id="UP000249061">
    <property type="component" value="Unassembled WGS sequence"/>
</dbReference>
<sequence>MKPLKTLGTHGAWTLRQRDETFMVQHEGRVVLSSRNDGHEGDLVRLGLSRVDSASPRVLVGGLGFGRLLREVLDQVGDGARITVLEPSDAMLAWNQGPLAELSGNALEDDRVTVHGGDALAFLATHRAAYDVVLLDLDAGPFDVDANDDLSMYSLGGMTCIKAAMASGGRVTAASRTTHPGFNKRLTACGFHASVEKVGERLYFFGDVR</sequence>
<name>A0A2W5SSY2_9BACT</name>
<evidence type="ECO:0000256" key="1">
    <source>
        <dbReference type="ARBA" id="ARBA00023115"/>
    </source>
</evidence>
<accession>A0A2W5SSY2</accession>
<dbReference type="EMBL" id="QFQP01000041">
    <property type="protein sequence ID" value="PZR05942.1"/>
    <property type="molecule type" value="Genomic_DNA"/>
</dbReference>
<evidence type="ECO:0008006" key="4">
    <source>
        <dbReference type="Google" id="ProtNLM"/>
    </source>
</evidence>